<organism evidence="4">
    <name type="scientific">Angiostrongylus costaricensis</name>
    <name type="common">Nematode worm</name>
    <dbReference type="NCBI Taxonomy" id="334426"/>
    <lineage>
        <taxon>Eukaryota</taxon>
        <taxon>Metazoa</taxon>
        <taxon>Ecdysozoa</taxon>
        <taxon>Nematoda</taxon>
        <taxon>Chromadorea</taxon>
        <taxon>Rhabditida</taxon>
        <taxon>Rhabditina</taxon>
        <taxon>Rhabditomorpha</taxon>
        <taxon>Strongyloidea</taxon>
        <taxon>Metastrongylidae</taxon>
        <taxon>Angiostrongylus</taxon>
    </lineage>
</organism>
<reference evidence="2 3" key="2">
    <citation type="submission" date="2018-11" db="EMBL/GenBank/DDBJ databases">
        <authorList>
            <consortium name="Pathogen Informatics"/>
        </authorList>
    </citation>
    <scope>NUCLEOTIDE SEQUENCE [LARGE SCALE GENOMIC DNA]</scope>
    <source>
        <strain evidence="2 3">Costa Rica</strain>
    </source>
</reference>
<name>A0A0R3PU99_ANGCS</name>
<proteinExistence type="predicted"/>
<evidence type="ECO:0000259" key="1">
    <source>
        <dbReference type="PROSITE" id="PS50878"/>
    </source>
</evidence>
<dbReference type="AlphaFoldDB" id="A0A0R3PU99"/>
<dbReference type="OrthoDB" id="5821427at2759"/>
<dbReference type="Proteomes" id="UP000267027">
    <property type="component" value="Unassembled WGS sequence"/>
</dbReference>
<dbReference type="InterPro" id="IPR000477">
    <property type="entry name" value="RT_dom"/>
</dbReference>
<keyword evidence="3" id="KW-1185">Reference proteome</keyword>
<feature type="domain" description="Reverse transcriptase" evidence="1">
    <location>
        <begin position="1"/>
        <end position="72"/>
    </location>
</feature>
<reference evidence="4" key="1">
    <citation type="submission" date="2017-02" db="UniProtKB">
        <authorList>
            <consortium name="WormBaseParasite"/>
        </authorList>
    </citation>
    <scope>IDENTIFICATION</scope>
</reference>
<gene>
    <name evidence="2" type="ORF">ACOC_LOCUS9452</name>
</gene>
<dbReference type="PANTHER" id="PTHR47027:SF20">
    <property type="entry name" value="REVERSE TRANSCRIPTASE-LIKE PROTEIN WITH RNA-DIRECTED DNA POLYMERASE DOMAIN"/>
    <property type="match status" value="1"/>
</dbReference>
<evidence type="ECO:0000313" key="2">
    <source>
        <dbReference type="EMBL" id="VDM61037.1"/>
    </source>
</evidence>
<dbReference type="WBParaSite" id="ACOC_0000945101-mRNA-1">
    <property type="protein sequence ID" value="ACOC_0000945101-mRNA-1"/>
    <property type="gene ID" value="ACOC_0000945101"/>
</dbReference>
<dbReference type="EMBL" id="UYYA01004298">
    <property type="protein sequence ID" value="VDM61037.1"/>
    <property type="molecule type" value="Genomic_DNA"/>
</dbReference>
<evidence type="ECO:0000313" key="4">
    <source>
        <dbReference type="WBParaSite" id="ACOC_0000945101-mRNA-1"/>
    </source>
</evidence>
<dbReference type="PROSITE" id="PS50878">
    <property type="entry name" value="RT_POL"/>
    <property type="match status" value="1"/>
</dbReference>
<protein>
    <submittedName>
        <fullName evidence="4">Reverse transcriptase domain-containing protein</fullName>
    </submittedName>
</protein>
<sequence>MGVKIDGRQLHHLRFADDIVLITLKISEAKRMLVDFDKACGKSDLRLNLTKTMFMRNGLASHAQFTLNGTSISECASHVFLGREVNILNCLPPELSRRKRAA</sequence>
<accession>A0A0R3PU99</accession>
<evidence type="ECO:0000313" key="3">
    <source>
        <dbReference type="Proteomes" id="UP000267027"/>
    </source>
</evidence>
<dbReference type="PANTHER" id="PTHR47027">
    <property type="entry name" value="REVERSE TRANSCRIPTASE DOMAIN-CONTAINING PROTEIN"/>
    <property type="match status" value="1"/>
</dbReference>